<comment type="similarity">
    <text evidence="3">Belongs to the ustYa family.</text>
</comment>
<dbReference type="Pfam" id="PF11807">
    <property type="entry name" value="UstYa"/>
    <property type="match status" value="1"/>
</dbReference>
<evidence type="ECO:0000256" key="1">
    <source>
        <dbReference type="ARBA" id="ARBA00004685"/>
    </source>
</evidence>
<evidence type="ECO:0000256" key="3">
    <source>
        <dbReference type="ARBA" id="ARBA00035112"/>
    </source>
</evidence>
<name>A0A2G5HPT4_CERBT</name>
<proteinExistence type="inferred from homology"/>
<comment type="pathway">
    <text evidence="1">Mycotoxin biosynthesis.</text>
</comment>
<protein>
    <recommendedName>
        <fullName evidence="9">Oxidase ustYa</fullName>
    </recommendedName>
</protein>
<dbReference type="InterPro" id="IPR021765">
    <property type="entry name" value="UstYa-like"/>
</dbReference>
<dbReference type="Proteomes" id="UP001302367">
    <property type="component" value="Chromosome 6"/>
</dbReference>
<feature type="transmembrane region" description="Helical" evidence="4">
    <location>
        <begin position="26"/>
        <end position="52"/>
    </location>
</feature>
<dbReference type="AlphaFoldDB" id="A0A2G5HPT4"/>
<keyword evidence="4" id="KW-0472">Membrane</keyword>
<keyword evidence="4" id="KW-0812">Transmembrane</keyword>
<evidence type="ECO:0000313" key="8">
    <source>
        <dbReference type="Proteomes" id="UP001302367"/>
    </source>
</evidence>
<dbReference type="GO" id="GO:0043386">
    <property type="term" value="P:mycotoxin biosynthetic process"/>
    <property type="evidence" value="ECO:0007669"/>
    <property type="project" value="InterPro"/>
</dbReference>
<gene>
    <name evidence="5" type="ORF">CB0940_08146</name>
    <name evidence="6" type="ORF">RHO25_009358</name>
</gene>
<evidence type="ECO:0000313" key="6">
    <source>
        <dbReference type="EMBL" id="WPB04711.1"/>
    </source>
</evidence>
<keyword evidence="2" id="KW-0560">Oxidoreductase</keyword>
<dbReference type="OrthoDB" id="3687641at2759"/>
<dbReference type="Proteomes" id="UP000230605">
    <property type="component" value="Chromosome 6"/>
</dbReference>
<evidence type="ECO:0000313" key="5">
    <source>
        <dbReference type="EMBL" id="PIA94551.1"/>
    </source>
</evidence>
<keyword evidence="4" id="KW-1133">Transmembrane helix</keyword>
<dbReference type="GO" id="GO:0016491">
    <property type="term" value="F:oxidoreductase activity"/>
    <property type="evidence" value="ECO:0007669"/>
    <property type="project" value="UniProtKB-KW"/>
</dbReference>
<dbReference type="EMBL" id="CP134189">
    <property type="protein sequence ID" value="WPB04711.1"/>
    <property type="molecule type" value="Genomic_DNA"/>
</dbReference>
<keyword evidence="8" id="KW-1185">Reference proteome</keyword>
<reference evidence="6 8" key="2">
    <citation type="submission" date="2023-09" db="EMBL/GenBank/DDBJ databases">
        <title>Complete-Gapless Cercospora beticola genome.</title>
        <authorList>
            <person name="Wyatt N.A."/>
            <person name="Spanner R.E."/>
            <person name="Bolton M.D."/>
        </authorList>
    </citation>
    <scope>NUCLEOTIDE SEQUENCE [LARGE SCALE GENOMIC DNA]</scope>
    <source>
        <strain evidence="6">Cb09-40</strain>
    </source>
</reference>
<evidence type="ECO:0008006" key="9">
    <source>
        <dbReference type="Google" id="ProtNLM"/>
    </source>
</evidence>
<reference evidence="5 7" key="1">
    <citation type="submission" date="2015-10" db="EMBL/GenBank/DDBJ databases">
        <title>The cercosporin biosynthetic gene cluster was horizontally transferred to several fungal lineages and shown to be expanded in Cercospora beticola based on microsynteny with recipient genomes.</title>
        <authorList>
            <person name="De Jonge R."/>
            <person name="Ebert M.K."/>
            <person name="Suttle J.C."/>
            <person name="Jurick Ii W.M."/>
            <person name="Secor G.A."/>
            <person name="Thomma B.P."/>
            <person name="Van De Peer Y."/>
            <person name="Bolton M.D."/>
        </authorList>
    </citation>
    <scope>NUCLEOTIDE SEQUENCE [LARGE SCALE GENOMIC DNA]</scope>
    <source>
        <strain evidence="5 7">09-40</strain>
    </source>
</reference>
<sequence length="247" mass="27979">MIYNEKGHNPAHQGSFRHRSFEFRDLILVACAAVAGTLASLLLFSFLYSWLWPSAFIPDLPFNTLKTWIQNDDYVESADWAKKWNALMPHDMGFVEVPDPSRYGLIGGFPLNSTFVTDADGHRLKSHPGSKAEAYCLSVMHQLHCLTIIKEQFEKYRNGAIDSTIDHHTPHCFDYLRQAVMCSADMSLERASLDDQGNIELAVDGWGNQHKCRSWEAVQAFAARHGITTGRGGSKLEGFEHMHEVHW</sequence>
<organism evidence="5 7">
    <name type="scientific">Cercospora beticola</name>
    <name type="common">Sugarbeet leaf spot fungus</name>
    <dbReference type="NCBI Taxonomy" id="122368"/>
    <lineage>
        <taxon>Eukaryota</taxon>
        <taxon>Fungi</taxon>
        <taxon>Dikarya</taxon>
        <taxon>Ascomycota</taxon>
        <taxon>Pezizomycotina</taxon>
        <taxon>Dothideomycetes</taxon>
        <taxon>Dothideomycetidae</taxon>
        <taxon>Mycosphaerellales</taxon>
        <taxon>Mycosphaerellaceae</taxon>
        <taxon>Cercospora</taxon>
    </lineage>
</organism>
<dbReference type="PANTHER" id="PTHR33365">
    <property type="entry name" value="YALI0B05434P"/>
    <property type="match status" value="1"/>
</dbReference>
<dbReference type="PANTHER" id="PTHR33365:SF11">
    <property type="entry name" value="TAT PATHWAY SIGNAL SEQUENCE"/>
    <property type="match status" value="1"/>
</dbReference>
<dbReference type="EMBL" id="LKMD01000104">
    <property type="protein sequence ID" value="PIA94551.1"/>
    <property type="molecule type" value="Genomic_DNA"/>
</dbReference>
<evidence type="ECO:0000313" key="7">
    <source>
        <dbReference type="Proteomes" id="UP000230605"/>
    </source>
</evidence>
<evidence type="ECO:0000256" key="4">
    <source>
        <dbReference type="SAM" id="Phobius"/>
    </source>
</evidence>
<accession>A0A2G5HPT4</accession>
<evidence type="ECO:0000256" key="2">
    <source>
        <dbReference type="ARBA" id="ARBA00023002"/>
    </source>
</evidence>